<gene>
    <name evidence="11" type="primary">100639483</name>
</gene>
<dbReference type="InterPro" id="IPR011904">
    <property type="entry name" value="Ac_CoA_lig"/>
</dbReference>
<dbReference type="Pfam" id="PF13193">
    <property type="entry name" value="AMP-binding_C"/>
    <property type="match status" value="1"/>
</dbReference>
<dbReference type="EC" id="6.2.1.1" evidence="5"/>
<keyword evidence="3 5" id="KW-0547">Nucleotide-binding</keyword>
<dbReference type="GO" id="GO:0019427">
    <property type="term" value="P:acetyl-CoA biosynthetic process from acetate"/>
    <property type="evidence" value="ECO:0007669"/>
    <property type="project" value="InterPro"/>
</dbReference>
<evidence type="ECO:0000256" key="5">
    <source>
        <dbReference type="RuleBase" id="RU361147"/>
    </source>
</evidence>
<dbReference type="GO" id="GO:0005739">
    <property type="term" value="C:mitochondrion"/>
    <property type="evidence" value="ECO:0007669"/>
    <property type="project" value="TreeGrafter"/>
</dbReference>
<evidence type="ECO:0000313" key="12">
    <source>
        <dbReference type="Proteomes" id="UP000007879"/>
    </source>
</evidence>
<dbReference type="EnsemblMetazoa" id="XM_003386158.3">
    <property type="protein sequence ID" value="XP_003386206.1"/>
    <property type="gene ID" value="LOC100639483"/>
</dbReference>
<evidence type="ECO:0000256" key="3">
    <source>
        <dbReference type="ARBA" id="ARBA00022741"/>
    </source>
</evidence>
<evidence type="ECO:0000256" key="4">
    <source>
        <dbReference type="ARBA" id="ARBA00022840"/>
    </source>
</evidence>
<accession>A0A1X7UZJ4</accession>
<evidence type="ECO:0000313" key="11">
    <source>
        <dbReference type="EnsemblMetazoa" id="Aqu2.1.33405_001"/>
    </source>
</evidence>
<evidence type="ECO:0000259" key="10">
    <source>
        <dbReference type="Pfam" id="PF16177"/>
    </source>
</evidence>
<feature type="region of interest" description="Disordered" evidence="6">
    <location>
        <begin position="1"/>
        <end position="24"/>
    </location>
</feature>
<dbReference type="OMA" id="TVHTKKI"/>
<keyword evidence="7" id="KW-0472">Membrane</keyword>
<evidence type="ECO:0000256" key="6">
    <source>
        <dbReference type="SAM" id="MobiDB-lite"/>
    </source>
</evidence>
<evidence type="ECO:0000259" key="9">
    <source>
        <dbReference type="Pfam" id="PF13193"/>
    </source>
</evidence>
<dbReference type="PROSITE" id="PS00455">
    <property type="entry name" value="AMP_BINDING"/>
    <property type="match status" value="1"/>
</dbReference>
<dbReference type="EnsemblMetazoa" id="Aqu2.1.33405_001">
    <property type="protein sequence ID" value="Aqu2.1.33405_001"/>
    <property type="gene ID" value="Aqu2.1.33405"/>
</dbReference>
<dbReference type="CDD" id="cd05966">
    <property type="entry name" value="ACS"/>
    <property type="match status" value="1"/>
</dbReference>
<dbReference type="NCBIfam" id="NF001208">
    <property type="entry name" value="PRK00174.1"/>
    <property type="match status" value="1"/>
</dbReference>
<dbReference type="Proteomes" id="UP000007879">
    <property type="component" value="Unassembled WGS sequence"/>
</dbReference>
<feature type="transmembrane region" description="Helical" evidence="7">
    <location>
        <begin position="143"/>
        <end position="165"/>
    </location>
</feature>
<dbReference type="SUPFAM" id="SSF56801">
    <property type="entry name" value="Acetyl-CoA synthetase-like"/>
    <property type="match status" value="1"/>
</dbReference>
<dbReference type="PANTHER" id="PTHR24095:SF14">
    <property type="entry name" value="ACETYL-COENZYME A SYNTHETASE 1"/>
    <property type="match status" value="1"/>
</dbReference>
<organism evidence="11">
    <name type="scientific">Amphimedon queenslandica</name>
    <name type="common">Sponge</name>
    <dbReference type="NCBI Taxonomy" id="400682"/>
    <lineage>
        <taxon>Eukaryota</taxon>
        <taxon>Metazoa</taxon>
        <taxon>Porifera</taxon>
        <taxon>Demospongiae</taxon>
        <taxon>Heteroscleromorpha</taxon>
        <taxon>Haplosclerida</taxon>
        <taxon>Niphatidae</taxon>
        <taxon>Amphimedon</taxon>
    </lineage>
</organism>
<keyword evidence="7" id="KW-1133">Transmembrane helix</keyword>
<evidence type="ECO:0000259" key="8">
    <source>
        <dbReference type="Pfam" id="PF00501"/>
    </source>
</evidence>
<comment type="catalytic activity">
    <reaction evidence="5">
        <text>acetate + ATP + CoA = acetyl-CoA + AMP + diphosphate</text>
        <dbReference type="Rhea" id="RHEA:23176"/>
        <dbReference type="ChEBI" id="CHEBI:30089"/>
        <dbReference type="ChEBI" id="CHEBI:30616"/>
        <dbReference type="ChEBI" id="CHEBI:33019"/>
        <dbReference type="ChEBI" id="CHEBI:57287"/>
        <dbReference type="ChEBI" id="CHEBI:57288"/>
        <dbReference type="ChEBI" id="CHEBI:456215"/>
        <dbReference type="EC" id="6.2.1.1"/>
    </reaction>
</comment>
<reference evidence="12" key="1">
    <citation type="journal article" date="2010" name="Nature">
        <title>The Amphimedon queenslandica genome and the evolution of animal complexity.</title>
        <authorList>
            <person name="Srivastava M."/>
            <person name="Simakov O."/>
            <person name="Chapman J."/>
            <person name="Fahey B."/>
            <person name="Gauthier M.E."/>
            <person name="Mitros T."/>
            <person name="Richards G.S."/>
            <person name="Conaco C."/>
            <person name="Dacre M."/>
            <person name="Hellsten U."/>
            <person name="Larroux C."/>
            <person name="Putnam N.H."/>
            <person name="Stanke M."/>
            <person name="Adamska M."/>
            <person name="Darling A."/>
            <person name="Degnan S.M."/>
            <person name="Oakley T.H."/>
            <person name="Plachetzki D.C."/>
            <person name="Zhai Y."/>
            <person name="Adamski M."/>
            <person name="Calcino A."/>
            <person name="Cummins S.F."/>
            <person name="Goodstein D.M."/>
            <person name="Harris C."/>
            <person name="Jackson D.J."/>
            <person name="Leys S.P."/>
            <person name="Shu S."/>
            <person name="Woodcroft B.J."/>
            <person name="Vervoort M."/>
            <person name="Kosik K.S."/>
            <person name="Manning G."/>
            <person name="Degnan B.M."/>
            <person name="Rokhsar D.S."/>
        </authorList>
    </citation>
    <scope>NUCLEOTIDE SEQUENCE [LARGE SCALE GENOMIC DNA]</scope>
</reference>
<name>A0A1X7UZJ4_AMPQE</name>
<dbReference type="GO" id="GO:0003987">
    <property type="term" value="F:acetate-CoA ligase activity"/>
    <property type="evidence" value="ECO:0007669"/>
    <property type="project" value="UniProtKB-UniRule"/>
</dbReference>
<feature type="domain" description="Acetyl-coenzyme A synthetase N-terminal" evidence="10">
    <location>
        <begin position="36"/>
        <end position="89"/>
    </location>
</feature>
<dbReference type="Gene3D" id="3.30.300.30">
    <property type="match status" value="1"/>
</dbReference>
<evidence type="ECO:0000256" key="7">
    <source>
        <dbReference type="SAM" id="Phobius"/>
    </source>
</evidence>
<evidence type="ECO:0000256" key="1">
    <source>
        <dbReference type="ARBA" id="ARBA00006432"/>
    </source>
</evidence>
<dbReference type="Gene3D" id="3.40.50.12780">
    <property type="entry name" value="N-terminal domain of ligase-like"/>
    <property type="match status" value="1"/>
</dbReference>
<dbReference type="GO" id="GO:0005524">
    <property type="term" value="F:ATP binding"/>
    <property type="evidence" value="ECO:0007669"/>
    <property type="project" value="UniProtKB-UniRule"/>
</dbReference>
<feature type="compositionally biased region" description="Basic and acidic residues" evidence="6">
    <location>
        <begin position="1"/>
        <end position="14"/>
    </location>
</feature>
<feature type="domain" description="AMP-dependent synthetase/ligase" evidence="8">
    <location>
        <begin position="90"/>
        <end position="483"/>
    </location>
</feature>
<dbReference type="FunFam" id="3.40.50.12780:FF:000001">
    <property type="entry name" value="Acetyl-coenzyme A synthetase"/>
    <property type="match status" value="1"/>
</dbReference>
<keyword evidence="4 5" id="KW-0067">ATP-binding</keyword>
<dbReference type="InterPro" id="IPR045851">
    <property type="entry name" value="AMP-bd_C_sf"/>
</dbReference>
<dbReference type="InterPro" id="IPR025110">
    <property type="entry name" value="AMP-bd_C"/>
</dbReference>
<dbReference type="Pfam" id="PF16177">
    <property type="entry name" value="ACAS_N"/>
    <property type="match status" value="1"/>
</dbReference>
<protein>
    <recommendedName>
        <fullName evidence="5">Acetyl-coenzyme A synthetase</fullName>
        <ecNumber evidence="5">6.2.1.1</ecNumber>
    </recommendedName>
</protein>
<dbReference type="AlphaFoldDB" id="A0A1X7UZJ4"/>
<dbReference type="InterPro" id="IPR032387">
    <property type="entry name" value="ACAS_N"/>
</dbReference>
<dbReference type="eggNOG" id="KOG1175">
    <property type="taxonomic scope" value="Eukaryota"/>
</dbReference>
<dbReference type="InterPro" id="IPR042099">
    <property type="entry name" value="ANL_N_sf"/>
</dbReference>
<proteinExistence type="inferred from homology"/>
<dbReference type="OrthoDB" id="1706066at2759"/>
<dbReference type="STRING" id="400682.A0A1X7UZJ4"/>
<keyword evidence="12" id="KW-1185">Reference proteome</keyword>
<keyword evidence="2 5" id="KW-0436">Ligase</keyword>
<dbReference type="FunCoup" id="A0A1X7UZJ4">
    <property type="interactions" value="402"/>
</dbReference>
<dbReference type="InterPro" id="IPR020845">
    <property type="entry name" value="AMP-binding_CS"/>
</dbReference>
<comment type="similarity">
    <text evidence="1 5">Belongs to the ATP-dependent AMP-binding enzyme family.</text>
</comment>
<reference evidence="11" key="2">
    <citation type="submission" date="2017-05" db="UniProtKB">
        <authorList>
            <consortium name="EnsemblMetazoa"/>
        </authorList>
    </citation>
    <scope>IDENTIFICATION</scope>
</reference>
<keyword evidence="7" id="KW-0812">Transmembrane</keyword>
<evidence type="ECO:0000256" key="2">
    <source>
        <dbReference type="ARBA" id="ARBA00022598"/>
    </source>
</evidence>
<dbReference type="PANTHER" id="PTHR24095">
    <property type="entry name" value="ACETYL-COENZYME A SYNTHETASE"/>
    <property type="match status" value="1"/>
</dbReference>
<dbReference type="GO" id="GO:0016208">
    <property type="term" value="F:AMP binding"/>
    <property type="evidence" value="ECO:0007669"/>
    <property type="project" value="InterPro"/>
</dbReference>
<dbReference type="KEGG" id="aqu:100639483"/>
<dbReference type="Pfam" id="PF00501">
    <property type="entry name" value="AMP-binding"/>
    <property type="match status" value="1"/>
</dbReference>
<feature type="domain" description="AMP-binding enzyme C-terminal" evidence="9">
    <location>
        <begin position="540"/>
        <end position="619"/>
    </location>
</feature>
<dbReference type="InParanoid" id="A0A1X7UZJ4"/>
<sequence length="669" mass="74439">MDREPVPKKPRVGEEESNGLHSPVTLCHTAPSNELWYQESLKAPEAFWDQLAKERLEWIKPYDKVMDVDMNSGDIKWFINGVLNVTVNCLDRHARDNPDRVAVLWEKDEPKQHEPVTYKQLLDMTCQVANVLKSQGIRKGDRVVLYLPMIPLAIAIILACARIGAIHSIVFAGFSAEALSSRINDATAETVITADEGVRGGKTIPLKETVDTALKESPCVKRVLVATRTGAAVPMAAGRDHKLEELMKEESTECPPEPMDSEDPLFMLYTSGSTGKPKGILHTQAGYILYTGLTQQYVFDCRPGDVFACVADIGWITGHSYVIYGPLSNGVTTVLFESTPVYPDPGRYWEMTERLKVTQIYTSPTALRMLLKSTNEYVTKYDRSSLRILGCVGEPLNDKAWQWYYTVVGEGRCTVVDTWWQTETGGIMITPRPSANDSTPKPGYPMNPFFGIEPVLVDDKGEVITGNDVTGNLCIRKPWPSMARTIYGNHEKFLETYYRPYPGYYFTGDGAYRDKDGHYKITGRVDDVINVKGHRLGTAELESAMNRDGRVAETAVIGCPHDVYGQAILAFVILKDGVTDDEDSIITGLKAMVKTGVGSFAVPHKFLIVPGLPKTRSGKIMRRILRKIANNLYEELGDVSTLANPPVVNDIMQKWLKEAAATQSEQTEQ</sequence>
<dbReference type="InterPro" id="IPR000873">
    <property type="entry name" value="AMP-dep_synth/lig_dom"/>
</dbReference>
<dbReference type="NCBIfam" id="TIGR02188">
    <property type="entry name" value="Ac_CoA_lig_AcsA"/>
    <property type="match status" value="1"/>
</dbReference>